<gene>
    <name evidence="2" type="ORF">WHR41_07194</name>
</gene>
<feature type="compositionally biased region" description="Polar residues" evidence="1">
    <location>
        <begin position="113"/>
        <end position="122"/>
    </location>
</feature>
<accession>A0AB34KGM0</accession>
<name>A0AB34KGM0_9PEZI</name>
<feature type="region of interest" description="Disordered" evidence="1">
    <location>
        <begin position="113"/>
        <end position="159"/>
    </location>
</feature>
<reference evidence="2 3" key="1">
    <citation type="journal article" date="2020" name="Microbiol. Resour. Announc.">
        <title>Draft Genome Sequence of a Cladosporium Species Isolated from the Mesophotic Ascidian Didemnum maculosum.</title>
        <authorList>
            <person name="Gioti A."/>
            <person name="Siaperas R."/>
            <person name="Nikolaivits E."/>
            <person name="Le Goff G."/>
            <person name="Ouazzani J."/>
            <person name="Kotoulas G."/>
            <person name="Topakas E."/>
        </authorList>
    </citation>
    <scope>NUCLEOTIDE SEQUENCE [LARGE SCALE GENOMIC DNA]</scope>
    <source>
        <strain evidence="2 3">TM138-S3</strain>
    </source>
</reference>
<feature type="compositionally biased region" description="Polar residues" evidence="1">
    <location>
        <begin position="1"/>
        <end position="19"/>
    </location>
</feature>
<feature type="region of interest" description="Disordered" evidence="1">
    <location>
        <begin position="1"/>
        <end position="65"/>
    </location>
</feature>
<evidence type="ECO:0000313" key="2">
    <source>
        <dbReference type="EMBL" id="KAL1583873.1"/>
    </source>
</evidence>
<proteinExistence type="predicted"/>
<protein>
    <submittedName>
        <fullName evidence="2">Uncharacterized protein</fullName>
    </submittedName>
</protein>
<feature type="region of interest" description="Disordered" evidence="1">
    <location>
        <begin position="74"/>
        <end position="93"/>
    </location>
</feature>
<feature type="compositionally biased region" description="Gly residues" evidence="1">
    <location>
        <begin position="150"/>
        <end position="159"/>
    </location>
</feature>
<evidence type="ECO:0000313" key="3">
    <source>
        <dbReference type="Proteomes" id="UP000803884"/>
    </source>
</evidence>
<organism evidence="2 3">
    <name type="scientific">Cladosporium halotolerans</name>
    <dbReference type="NCBI Taxonomy" id="1052096"/>
    <lineage>
        <taxon>Eukaryota</taxon>
        <taxon>Fungi</taxon>
        <taxon>Dikarya</taxon>
        <taxon>Ascomycota</taxon>
        <taxon>Pezizomycotina</taxon>
        <taxon>Dothideomycetes</taxon>
        <taxon>Dothideomycetidae</taxon>
        <taxon>Cladosporiales</taxon>
        <taxon>Cladosporiaceae</taxon>
        <taxon>Cladosporium</taxon>
    </lineage>
</organism>
<feature type="compositionally biased region" description="Polar residues" evidence="1">
    <location>
        <begin position="43"/>
        <end position="60"/>
    </location>
</feature>
<dbReference type="RefSeq" id="XP_069226979.1">
    <property type="nucleotide sequence ID" value="XM_069375799.1"/>
</dbReference>
<comment type="caution">
    <text evidence="2">The sequence shown here is derived from an EMBL/GenBank/DDBJ whole genome shotgun (WGS) entry which is preliminary data.</text>
</comment>
<evidence type="ECO:0000256" key="1">
    <source>
        <dbReference type="SAM" id="MobiDB-lite"/>
    </source>
</evidence>
<dbReference type="GeneID" id="96008637"/>
<keyword evidence="3" id="KW-1185">Reference proteome</keyword>
<dbReference type="EMBL" id="JAAQHG020000031">
    <property type="protein sequence ID" value="KAL1583873.1"/>
    <property type="molecule type" value="Genomic_DNA"/>
</dbReference>
<dbReference type="AlphaFoldDB" id="A0AB34KGM0"/>
<dbReference type="Proteomes" id="UP000803884">
    <property type="component" value="Unassembled WGS sequence"/>
</dbReference>
<sequence length="159" mass="16609">MNSSVAGPNYNPRAQTSTWDSEDKDDAASSNATHGSAHLMRASSRSMATPQSTGICNMTSGGRGACPNRCEKSTTRVHNAAGPHDGTYSIDRFMKDIDPREKVRLGMIMRMAQSASNQSRAENGSAAKHAGSVSKGGAHPGEKSGRTKSVGGGRNDATV</sequence>